<feature type="active site" description="Charge relay system" evidence="10">
    <location>
        <position position="447"/>
    </location>
</feature>
<evidence type="ECO:0000256" key="4">
    <source>
        <dbReference type="ARBA" id="ARBA00020244"/>
    </source>
</evidence>
<dbReference type="OrthoDB" id="6424942at2759"/>
<dbReference type="InterPro" id="IPR022229">
    <property type="entry name" value="TPPII_Ig-like-2"/>
</dbReference>
<dbReference type="InterPro" id="IPR000209">
    <property type="entry name" value="Peptidase_S8/S53_dom"/>
</dbReference>
<evidence type="ECO:0000256" key="5">
    <source>
        <dbReference type="ARBA" id="ARBA00022438"/>
    </source>
</evidence>
<dbReference type="PROSITE" id="PS00137">
    <property type="entry name" value="SUBTILASE_HIS"/>
    <property type="match status" value="1"/>
</dbReference>
<evidence type="ECO:0000313" key="18">
    <source>
        <dbReference type="EnsemblMetazoa" id="ISCW006099-PA"/>
    </source>
</evidence>
<reference evidence="18" key="2">
    <citation type="submission" date="2020-05" db="UniProtKB">
        <authorList>
            <consortium name="EnsemblMetazoa"/>
        </authorList>
    </citation>
    <scope>IDENTIFICATION</scope>
    <source>
        <strain evidence="18">wikel</strain>
    </source>
</reference>
<evidence type="ECO:0007829" key="20">
    <source>
        <dbReference type="PeptideAtlas" id="B7PQH8"/>
    </source>
</evidence>
<dbReference type="Gene3D" id="6.10.250.3080">
    <property type="match status" value="1"/>
</dbReference>
<dbReference type="Pfam" id="PF00082">
    <property type="entry name" value="Peptidase_S8"/>
    <property type="match status" value="1"/>
</dbReference>
<keyword evidence="5" id="KW-0031">Aminopeptidase</keyword>
<dbReference type="MEROPS" id="S08.090"/>
<keyword evidence="20" id="KW-1267">Proteomics identification</keyword>
<feature type="domain" description="Tripeptidyl-peptidase II first Ig-like" evidence="15">
    <location>
        <begin position="520"/>
        <end position="637"/>
    </location>
</feature>
<feature type="active site" description="Charge relay system" evidence="10">
    <location>
        <position position="262"/>
    </location>
</feature>
<dbReference type="Gene3D" id="2.60.40.3170">
    <property type="match status" value="1"/>
</dbReference>
<dbReference type="EMBL" id="ABJB011029229">
    <property type="status" value="NOT_ANNOTATED_CDS"/>
    <property type="molecule type" value="Genomic_DNA"/>
</dbReference>
<evidence type="ECO:0000256" key="7">
    <source>
        <dbReference type="ARBA" id="ARBA00022801"/>
    </source>
</evidence>
<dbReference type="InParanoid" id="B7PQH8"/>
<dbReference type="InterPro" id="IPR022398">
    <property type="entry name" value="Peptidase_S8_His-AS"/>
</dbReference>
<dbReference type="InterPro" id="IPR046940">
    <property type="entry name" value="TPPII_Ig-like_sf"/>
</dbReference>
<dbReference type="PROSITE" id="PS51892">
    <property type="entry name" value="SUBTILASE"/>
    <property type="match status" value="1"/>
</dbReference>
<gene>
    <name evidence="17" type="ORF">IscW_ISCW006099</name>
</gene>
<accession>B7PQH8</accession>
<dbReference type="InterPro" id="IPR046939">
    <property type="entry name" value="TPPII_C_sf"/>
</dbReference>
<reference evidence="17 19" key="1">
    <citation type="submission" date="2008-03" db="EMBL/GenBank/DDBJ databases">
        <title>Annotation of Ixodes scapularis.</title>
        <authorList>
            <consortium name="Ixodes scapularis Genome Project Consortium"/>
            <person name="Caler E."/>
            <person name="Hannick L.I."/>
            <person name="Bidwell S."/>
            <person name="Joardar V."/>
            <person name="Thiagarajan M."/>
            <person name="Amedeo P."/>
            <person name="Galinsky K.J."/>
            <person name="Schobel S."/>
            <person name="Inman J."/>
            <person name="Hostetler J."/>
            <person name="Miller J."/>
            <person name="Hammond M."/>
            <person name="Megy K."/>
            <person name="Lawson D."/>
            <person name="Kodira C."/>
            <person name="Sutton G."/>
            <person name="Meyer J."/>
            <person name="Hill C.A."/>
            <person name="Birren B."/>
            <person name="Nene V."/>
            <person name="Collins F."/>
            <person name="Alarcon-Chaidez F."/>
            <person name="Wikel S."/>
            <person name="Strausberg R."/>
        </authorList>
    </citation>
    <scope>NUCLEOTIDE SEQUENCE [LARGE SCALE GENOMIC DNA]</scope>
    <source>
        <strain evidence="19">Wikel</strain>
        <strain evidence="17">Wikel colony</strain>
    </source>
</reference>
<dbReference type="Gene3D" id="1.25.40.710">
    <property type="match status" value="1"/>
</dbReference>
<dbReference type="EMBL" id="DS765168">
    <property type="protein sequence ID" value="EEC08850.1"/>
    <property type="molecule type" value="Genomic_DNA"/>
</dbReference>
<dbReference type="CDD" id="cd04857">
    <property type="entry name" value="Peptidases_S8_Tripeptidyl_Aminopeptidase_II"/>
    <property type="match status" value="1"/>
</dbReference>
<evidence type="ECO:0000256" key="11">
    <source>
        <dbReference type="SAM" id="MobiDB-lite"/>
    </source>
</evidence>
<dbReference type="GO" id="GO:0008240">
    <property type="term" value="F:tripeptidyl-peptidase activity"/>
    <property type="evidence" value="ECO:0000318"/>
    <property type="project" value="GO_Central"/>
</dbReference>
<dbReference type="GO" id="GO:0004177">
    <property type="term" value="F:aminopeptidase activity"/>
    <property type="evidence" value="ECO:0007669"/>
    <property type="project" value="UniProtKB-KW"/>
</dbReference>
<dbReference type="EMBL" id="ABJB010425794">
    <property type="status" value="NOT_ANNOTATED_CDS"/>
    <property type="molecule type" value="Genomic_DNA"/>
</dbReference>
<dbReference type="GO" id="GO:0006508">
    <property type="term" value="P:proteolysis"/>
    <property type="evidence" value="ECO:0007669"/>
    <property type="project" value="UniProtKB-KW"/>
</dbReference>
<dbReference type="InterPro" id="IPR034051">
    <property type="entry name" value="TPP_II_domain"/>
</dbReference>
<evidence type="ECO:0000256" key="8">
    <source>
        <dbReference type="ARBA" id="ARBA00022825"/>
    </source>
</evidence>
<evidence type="ECO:0000256" key="3">
    <source>
        <dbReference type="ARBA" id="ARBA00012462"/>
    </source>
</evidence>
<evidence type="ECO:0000256" key="2">
    <source>
        <dbReference type="ARBA" id="ARBA00011073"/>
    </source>
</evidence>
<dbReference type="PROSITE" id="PS00138">
    <property type="entry name" value="SUBTILASE_SER"/>
    <property type="match status" value="1"/>
</dbReference>
<dbReference type="VEuPathDB" id="VectorBase:ISCW006099"/>
<organism>
    <name type="scientific">Ixodes scapularis</name>
    <name type="common">Black-legged tick</name>
    <name type="synonym">Deer tick</name>
    <dbReference type="NCBI Taxonomy" id="6945"/>
    <lineage>
        <taxon>Eukaryota</taxon>
        <taxon>Metazoa</taxon>
        <taxon>Ecdysozoa</taxon>
        <taxon>Arthropoda</taxon>
        <taxon>Chelicerata</taxon>
        <taxon>Arachnida</taxon>
        <taxon>Acari</taxon>
        <taxon>Parasitiformes</taxon>
        <taxon>Ixodida</taxon>
        <taxon>Ixodoidea</taxon>
        <taxon>Ixodidae</taxon>
        <taxon>Ixodinae</taxon>
        <taxon>Ixodes</taxon>
    </lineage>
</organism>
<sequence>MAVESCLDFPIWALLPKKETCIPAFLGKYPDYDGRGIKIAILDSGVDPGAPGLRVTSDGKPKVIDLMDATGAGDVDTSTVVEAQDGEIVGLTGRKLKIPDSWTNPTGKYHVGVKCAYEMYPKSLKERVQKSYKEREWSPPHNLALAKAARKLQQFEAGHSAAPVKKLEKEELETQVELLGALEKKFEDLGPVYDCVVFHDGNLWRAVVDTSEKGDLESCTLLGTYRETLEFATLSKEDSLNYAVNIHDDGNLLEIVGNSSTHGTHVASIAAACFPDRPERNGVAPGAQLVSIGIGDIRLGSMETGTALVRAVVKLLETGCHVINMSYGEHAHWLGGRLLELLHEVVDKHGVIMVNSAGNHGPALSTVNAPGTMPSSSIIAVGAYVSPEMMLVEYSLREKMPGLGYTWTSRGPSPDGGLGVSVCAPGGAITSVANWTLRGSQLLNGTSMSSPHVAGAIALLLSGLKAQGLPYSPYSVRRAMENTALKVASWDPFSMGYGLLQVDKAFEHLLEHGDCPERDVRFRVNCGVHRRGIYLREPHVVDKPSIRSSPTMRLFFFRMRGAAAQCKIGYEQNLSLVCSASWVSAPALLSLSYVARTIWVKVDPTGLPPGAHYAAVQAIDVSSPQKGAVFDIPITVVKPRRLTDRDGYELRAKGVTLKPGVMQREFVVVPTGATWASLQVKSADPQNVAHVVVHAVQLKQQLSCQASEFQKTFPLAPASEASFAFSVFDDSTLELCLSKWWTNLGDVVVDYSLSFFGLKPEQPCLSMAKSGGVQRASDGVYRFDVMSHLKSEEVLPVATLKHHVAVLRQIQPLGSRDVIPEGRPVYEIQLTYNFSINKGAEVTPSCPLLSELLYESEYEAQLWMIFDANKQLVASGDAYPNRYSTKLEKGEYVVRLQVRHEQRPLLERLSDLPLHLSQKMASGLALDVYRGHAQALVGGKKFAGVTARPGSRLPVFLTPCPCDKLPKGCSPGHFLTGTVTICKDEQGKKVAVFPLTYHIGELPKKSSSATKVASSEEKTPELEFQEALRDLKISWIPKLQGQASSELFEELRASSPKHVPLLLARMQALDGDKERGSQLHEIVSLADQVLGSIDTLELLAALGARTDKKDQNNKQQEKQKGQVVEALTKKGAALCDLFLARAEGSGDGRPQVSSTEGSPEAEPPSLADLNRAYAELLKWADPGDTKVAPFVEKHAMALGQHGRAAKVLLKLMEDKPSQDLDKRLVQVYRQLGWDHCCRHVERSSLVRYPPAYRLF</sequence>
<evidence type="ECO:0000256" key="10">
    <source>
        <dbReference type="PROSITE-ProRule" id="PRU01240"/>
    </source>
</evidence>
<dbReference type="PaxDb" id="6945-B7PQH8"/>
<dbReference type="HOGENOM" id="CLU_003084_1_0_1"/>
<dbReference type="Gene3D" id="3.40.50.200">
    <property type="entry name" value="Peptidase S8/S53 domain"/>
    <property type="match status" value="1"/>
</dbReference>
<dbReference type="EC" id="3.4.14.10" evidence="3"/>
<dbReference type="VEuPathDB" id="VectorBase:ISCI006099"/>
<dbReference type="PRINTS" id="PR00723">
    <property type="entry name" value="SUBTILISIN"/>
</dbReference>
<dbReference type="InterPro" id="IPR048384">
    <property type="entry name" value="TPPII_GBD"/>
</dbReference>
<evidence type="ECO:0000259" key="16">
    <source>
        <dbReference type="Pfam" id="PF21316"/>
    </source>
</evidence>
<dbReference type="AlphaFoldDB" id="B7PQH8"/>
<dbReference type="STRING" id="6945.B7PQH8"/>
<keyword evidence="19" id="KW-1185">Reference proteome</keyword>
<dbReference type="InterPro" id="IPR023828">
    <property type="entry name" value="Peptidase_S8_Ser-AS"/>
</dbReference>
<evidence type="ECO:0000259" key="13">
    <source>
        <dbReference type="Pfam" id="PF12580"/>
    </source>
</evidence>
<protein>
    <recommendedName>
        <fullName evidence="4">Tripeptidyl-peptidase 2</fullName>
        <ecNumber evidence="3">3.4.14.10</ecNumber>
    </recommendedName>
    <alternativeName>
        <fullName evidence="9">Tripeptidyl aminopeptidase</fullName>
    </alternativeName>
</protein>
<dbReference type="Pfam" id="PF21316">
    <property type="entry name" value="TPPII_GBD"/>
    <property type="match status" value="1"/>
</dbReference>
<dbReference type="FunFam" id="1.25.40.710:FF:000001">
    <property type="entry name" value="Tripeptidyl peptidase 2"/>
    <property type="match status" value="1"/>
</dbReference>
<dbReference type="PANTHER" id="PTHR43806">
    <property type="entry name" value="PEPTIDASE S8"/>
    <property type="match status" value="1"/>
</dbReference>
<comment type="similarity">
    <text evidence="2 10">Belongs to the peptidase S8 family.</text>
</comment>
<name>B7PQH8_IXOSC</name>
<evidence type="ECO:0000259" key="14">
    <source>
        <dbReference type="Pfam" id="PF12583"/>
    </source>
</evidence>
<dbReference type="GO" id="GO:0004252">
    <property type="term" value="F:serine-type endopeptidase activity"/>
    <property type="evidence" value="ECO:0007669"/>
    <property type="project" value="UniProtKB-UniRule"/>
</dbReference>
<keyword evidence="6 10" id="KW-0645">Protease</keyword>
<dbReference type="FunCoup" id="B7PQH8">
    <property type="interactions" value="1654"/>
</dbReference>
<evidence type="ECO:0000256" key="9">
    <source>
        <dbReference type="ARBA" id="ARBA00032232"/>
    </source>
</evidence>
<dbReference type="InterPro" id="IPR036852">
    <property type="entry name" value="Peptidase_S8/S53_dom_sf"/>
</dbReference>
<feature type="region of interest" description="Disordered" evidence="11">
    <location>
        <begin position="1144"/>
        <end position="1165"/>
    </location>
</feature>
<proteinExistence type="evidence at protein level"/>
<dbReference type="SUPFAM" id="SSF52743">
    <property type="entry name" value="Subtilisin-like"/>
    <property type="match status" value="1"/>
</dbReference>
<dbReference type="EMBL" id="ABJB010776033">
    <property type="status" value="NOT_ANNOTATED_CDS"/>
    <property type="molecule type" value="Genomic_DNA"/>
</dbReference>
<keyword evidence="8 10" id="KW-0720">Serine protease</keyword>
<dbReference type="InterPro" id="IPR050131">
    <property type="entry name" value="Peptidase_S8_subtilisin-like"/>
</dbReference>
<dbReference type="Pfam" id="PF21223">
    <property type="entry name" value="TPPII_Ig-like-1"/>
    <property type="match status" value="1"/>
</dbReference>
<dbReference type="Pfam" id="PF12580">
    <property type="entry name" value="TPPII"/>
    <property type="match status" value="1"/>
</dbReference>
<dbReference type="GO" id="GO:0005829">
    <property type="term" value="C:cytosol"/>
    <property type="evidence" value="ECO:0000318"/>
    <property type="project" value="GO_Central"/>
</dbReference>
<dbReference type="EMBL" id="ABJB011120799">
    <property type="status" value="NOT_ANNOTATED_CDS"/>
    <property type="molecule type" value="Genomic_DNA"/>
</dbReference>
<dbReference type="PANTHER" id="PTHR43806:SF14">
    <property type="entry name" value="TRIPEPTIDYL-PEPTIDASE 2"/>
    <property type="match status" value="1"/>
</dbReference>
<evidence type="ECO:0000313" key="19">
    <source>
        <dbReference type="Proteomes" id="UP000001555"/>
    </source>
</evidence>
<dbReference type="InterPro" id="IPR022232">
    <property type="entry name" value="TPPII_C_art"/>
</dbReference>
<comment type="catalytic activity">
    <reaction evidence="1">
        <text>Release of an N-terminal tripeptide from a polypeptide.</text>
        <dbReference type="EC" id="3.4.14.10"/>
    </reaction>
</comment>
<dbReference type="Gene3D" id="2.20.25.690">
    <property type="match status" value="1"/>
</dbReference>
<dbReference type="EnsemblMetazoa" id="ISCW006099-RA">
    <property type="protein sequence ID" value="ISCW006099-PA"/>
    <property type="gene ID" value="ISCW006099"/>
</dbReference>
<evidence type="ECO:0000259" key="15">
    <source>
        <dbReference type="Pfam" id="PF21223"/>
    </source>
</evidence>
<dbReference type="Pfam" id="PF12583">
    <property type="entry name" value="TPPII_C"/>
    <property type="match status" value="1"/>
</dbReference>
<dbReference type="InterPro" id="IPR048383">
    <property type="entry name" value="TPPII_Ig-like-1"/>
</dbReference>
<feature type="domain" description="Tripeptidyl peptidase II second Ig-like" evidence="13">
    <location>
        <begin position="788"/>
        <end position="969"/>
    </location>
</feature>
<feature type="domain" description="Tripeptidyl-peptidase II galactose-binding" evidence="16">
    <location>
        <begin position="658"/>
        <end position="745"/>
    </location>
</feature>
<dbReference type="FunFam" id="3.40.50.200:FF:000003">
    <property type="entry name" value="Tripeptidyl peptidase 2"/>
    <property type="match status" value="1"/>
</dbReference>
<dbReference type="VEuPathDB" id="VectorBase:ISCP_031123"/>
<dbReference type="InterPro" id="IPR015500">
    <property type="entry name" value="Peptidase_S8_subtilisin-rel"/>
</dbReference>
<feature type="domain" description="Peptidase S8/S53" evidence="12">
    <location>
        <begin position="34"/>
        <end position="498"/>
    </location>
</feature>
<dbReference type="Proteomes" id="UP000001555">
    <property type="component" value="Unassembled WGS sequence"/>
</dbReference>
<evidence type="ECO:0000313" key="17">
    <source>
        <dbReference type="EMBL" id="EEC08850.1"/>
    </source>
</evidence>
<evidence type="ECO:0000256" key="1">
    <source>
        <dbReference type="ARBA" id="ARBA00001910"/>
    </source>
</evidence>
<keyword evidence="7 10" id="KW-0378">Hydrolase</keyword>
<feature type="active site" description="Charge relay system" evidence="10">
    <location>
        <position position="43"/>
    </location>
</feature>
<feature type="domain" description="Tripeptidyl peptidase II C-terminal" evidence="14">
    <location>
        <begin position="1014"/>
        <end position="1075"/>
    </location>
</feature>
<evidence type="ECO:0000259" key="12">
    <source>
        <dbReference type="Pfam" id="PF00082"/>
    </source>
</evidence>
<evidence type="ECO:0000256" key="6">
    <source>
        <dbReference type="ARBA" id="ARBA00022670"/>
    </source>
</evidence>